<dbReference type="EMBL" id="CP000554">
    <property type="protein sequence ID" value="ABM77629.1"/>
    <property type="molecule type" value="Genomic_DNA"/>
</dbReference>
<name>A2C819_PROM3</name>
<dbReference type="Proteomes" id="UP000002274">
    <property type="component" value="Chromosome"/>
</dbReference>
<accession>A2C819</accession>
<dbReference type="RefSeq" id="WP_011825536.1">
    <property type="nucleotide sequence ID" value="NC_008820.1"/>
</dbReference>
<dbReference type="AlphaFoldDB" id="A2C819"/>
<dbReference type="KEGG" id="pmf:P9303_08781"/>
<dbReference type="HOGENOM" id="CLU_1946883_0_0_3"/>
<proteinExistence type="predicted"/>
<organism evidence="1 2">
    <name type="scientific">Prochlorococcus marinus (strain MIT 9303)</name>
    <dbReference type="NCBI Taxonomy" id="59922"/>
    <lineage>
        <taxon>Bacteria</taxon>
        <taxon>Bacillati</taxon>
        <taxon>Cyanobacteriota</taxon>
        <taxon>Cyanophyceae</taxon>
        <taxon>Synechococcales</taxon>
        <taxon>Prochlorococcaceae</taxon>
        <taxon>Prochlorococcus</taxon>
    </lineage>
</organism>
<sequence length="129" mass="14880">MSVDRERISLGNALIRFALKQGDATAISQTTLQLCKGDREKADLLSLWFIDVGKSCKQYLGTMTDNQVFMRMWMLGNVDIKQVSESGKPIFILTKKGVERVRYSPKEKWCYKLLWDNHEVSRDEECVIS</sequence>
<gene>
    <name evidence="1" type="ordered locus">P9303_08781</name>
</gene>
<evidence type="ECO:0000313" key="2">
    <source>
        <dbReference type="Proteomes" id="UP000002274"/>
    </source>
</evidence>
<evidence type="ECO:0000313" key="1">
    <source>
        <dbReference type="EMBL" id="ABM77629.1"/>
    </source>
</evidence>
<reference evidence="1 2" key="1">
    <citation type="journal article" date="2007" name="PLoS Genet.">
        <title>Patterns and implications of gene gain and loss in the evolution of Prochlorococcus.</title>
        <authorList>
            <person name="Kettler G.C."/>
            <person name="Martiny A.C."/>
            <person name="Huang K."/>
            <person name="Zucker J."/>
            <person name="Coleman M.L."/>
            <person name="Rodrigue S."/>
            <person name="Chen F."/>
            <person name="Lapidus A."/>
            <person name="Ferriera S."/>
            <person name="Johnson J."/>
            <person name="Steglich C."/>
            <person name="Church G.M."/>
            <person name="Richardson P."/>
            <person name="Chisholm S.W."/>
        </authorList>
    </citation>
    <scope>NUCLEOTIDE SEQUENCE [LARGE SCALE GENOMIC DNA]</scope>
    <source>
        <strain evidence="1 2">MIT 9303</strain>
    </source>
</reference>
<protein>
    <submittedName>
        <fullName evidence="1">Uncharacterized protein</fullName>
    </submittedName>
</protein>